<feature type="domain" description="DUF5071" evidence="1">
    <location>
        <begin position="61"/>
        <end position="132"/>
    </location>
</feature>
<protein>
    <recommendedName>
        <fullName evidence="1">DUF5071 domain-containing protein</fullName>
    </recommendedName>
</protein>
<proteinExistence type="predicted"/>
<keyword evidence="3" id="KW-1185">Reference proteome</keyword>
<evidence type="ECO:0000313" key="3">
    <source>
        <dbReference type="Proteomes" id="UP000626697"/>
    </source>
</evidence>
<gene>
    <name evidence="2" type="ORF">HNP81_004387</name>
</gene>
<organism evidence="2 3">
    <name type="scientific">Peribacillus huizhouensis</name>
    <dbReference type="NCBI Taxonomy" id="1501239"/>
    <lineage>
        <taxon>Bacteria</taxon>
        <taxon>Bacillati</taxon>
        <taxon>Bacillota</taxon>
        <taxon>Bacilli</taxon>
        <taxon>Bacillales</taxon>
        <taxon>Bacillaceae</taxon>
        <taxon>Peribacillus</taxon>
    </lineage>
</organism>
<dbReference type="Gene3D" id="1.25.40.750">
    <property type="entry name" value="Domain of unknown function DUF5071"/>
    <property type="match status" value="1"/>
</dbReference>
<comment type="caution">
    <text evidence="2">The sequence shown here is derived from an EMBL/GenBank/DDBJ whole genome shotgun (WGS) entry which is preliminary data.</text>
</comment>
<evidence type="ECO:0000313" key="2">
    <source>
        <dbReference type="EMBL" id="MBA9029065.1"/>
    </source>
</evidence>
<sequence>MKNINTLLQGLNWHNSEEVQKKSINELSKLSGKEVIILAEQTELNHKACWFNSAIVLQNIGYPNNKESIPYLMQWFQDINWPGVSTVVEIFKSIDREELKLHIDNAITQGLNEQDDFWIFGLLFLIDKLHMTHMYDKKHIHKLEQFAGIE</sequence>
<dbReference type="RefSeq" id="WP_182503939.1">
    <property type="nucleotide sequence ID" value="NZ_JACJHX010000024.1"/>
</dbReference>
<name>A0ABR6CVN0_9BACI</name>
<dbReference type="Pfam" id="PF16804">
    <property type="entry name" value="DUF5071"/>
    <property type="match status" value="1"/>
</dbReference>
<dbReference type="InterPro" id="IPR038692">
    <property type="entry name" value="Cthe_2751_sf"/>
</dbReference>
<evidence type="ECO:0000259" key="1">
    <source>
        <dbReference type="Pfam" id="PF16804"/>
    </source>
</evidence>
<dbReference type="Proteomes" id="UP000626697">
    <property type="component" value="Unassembled WGS sequence"/>
</dbReference>
<dbReference type="EMBL" id="JACJHX010000024">
    <property type="protein sequence ID" value="MBA9029065.1"/>
    <property type="molecule type" value="Genomic_DNA"/>
</dbReference>
<dbReference type="InterPro" id="IPR031837">
    <property type="entry name" value="DUF5071"/>
</dbReference>
<reference evidence="2 3" key="1">
    <citation type="submission" date="2020-08" db="EMBL/GenBank/DDBJ databases">
        <title>Genomic Encyclopedia of Type Strains, Phase IV (KMG-IV): sequencing the most valuable type-strain genomes for metagenomic binning, comparative biology and taxonomic classification.</title>
        <authorList>
            <person name="Goeker M."/>
        </authorList>
    </citation>
    <scope>NUCLEOTIDE SEQUENCE [LARGE SCALE GENOMIC DNA]</scope>
    <source>
        <strain evidence="2 3">DSM 105481</strain>
    </source>
</reference>
<accession>A0ABR6CVN0</accession>